<keyword evidence="6" id="KW-0833">Ubl conjugation pathway</keyword>
<feature type="repeat" description="TPR" evidence="14">
    <location>
        <begin position="558"/>
        <end position="591"/>
    </location>
</feature>
<evidence type="ECO:0000256" key="11">
    <source>
        <dbReference type="ARBA" id="ARBA00039954"/>
    </source>
</evidence>
<feature type="domain" description="UFSP1/2/DUB catalytic" evidence="15">
    <location>
        <begin position="268"/>
        <end position="432"/>
    </location>
</feature>
<evidence type="ECO:0000256" key="10">
    <source>
        <dbReference type="ARBA" id="ARBA00037614"/>
    </source>
</evidence>
<keyword evidence="3" id="KW-0963">Cytoplasm</keyword>
<organism evidence="17 18">
    <name type="scientific">Camelus dromedarius</name>
    <name type="common">Dromedary</name>
    <name type="synonym">Arabian camel</name>
    <dbReference type="NCBI Taxonomy" id="9838"/>
    <lineage>
        <taxon>Eukaryota</taxon>
        <taxon>Metazoa</taxon>
        <taxon>Chordata</taxon>
        <taxon>Craniata</taxon>
        <taxon>Vertebrata</taxon>
        <taxon>Euteleostomi</taxon>
        <taxon>Mammalia</taxon>
        <taxon>Eutheria</taxon>
        <taxon>Laurasiatheria</taxon>
        <taxon>Artiodactyla</taxon>
        <taxon>Tylopoda</taxon>
        <taxon>Camelidae</taxon>
        <taxon>Camelus</taxon>
    </lineage>
</organism>
<dbReference type="Pfam" id="PF20908">
    <property type="entry name" value="UfSP2_N"/>
    <property type="match status" value="1"/>
</dbReference>
<dbReference type="InterPro" id="IPR049387">
    <property type="entry name" value="UFSP2-like_2nd"/>
</dbReference>
<dbReference type="GO" id="GO:0006508">
    <property type="term" value="P:proteolysis"/>
    <property type="evidence" value="ECO:0007669"/>
    <property type="project" value="UniProtKB-KW"/>
</dbReference>
<evidence type="ECO:0000256" key="13">
    <source>
        <dbReference type="ARBA" id="ARBA00056184"/>
    </source>
</evidence>
<dbReference type="SMART" id="SM00671">
    <property type="entry name" value="SEL1"/>
    <property type="match status" value="5"/>
</dbReference>
<dbReference type="PANTHER" id="PTHR44554:SF1">
    <property type="entry name" value="LRP2-BINDING PROTEIN"/>
    <property type="match status" value="1"/>
</dbReference>
<evidence type="ECO:0000256" key="12">
    <source>
        <dbReference type="ARBA" id="ARBA00040469"/>
    </source>
</evidence>
<dbReference type="InterPro" id="IPR052323">
    <property type="entry name" value="LRP2-binding"/>
</dbReference>
<dbReference type="InterPro" id="IPR006597">
    <property type="entry name" value="Sel1-like"/>
</dbReference>
<dbReference type="Pfam" id="PF08238">
    <property type="entry name" value="Sel1"/>
    <property type="match status" value="5"/>
</dbReference>
<dbReference type="GO" id="GO:0005737">
    <property type="term" value="C:cytoplasm"/>
    <property type="evidence" value="ECO:0007669"/>
    <property type="project" value="UniProtKB-SubCell"/>
</dbReference>
<dbReference type="InterPro" id="IPR011990">
    <property type="entry name" value="TPR-like_helical_dom_sf"/>
</dbReference>
<dbReference type="Proteomes" id="UP000299084">
    <property type="component" value="Unassembled WGS sequence"/>
</dbReference>
<evidence type="ECO:0000256" key="3">
    <source>
        <dbReference type="ARBA" id="ARBA00022490"/>
    </source>
</evidence>
<evidence type="ECO:0000313" key="17">
    <source>
        <dbReference type="EMBL" id="KAB1257739.1"/>
    </source>
</evidence>
<name>A0A5N4CFK1_CAMDR</name>
<comment type="function">
    <text evidence="10">May act as an adapter that regulates LRP2 function.</text>
</comment>
<evidence type="ECO:0000256" key="5">
    <source>
        <dbReference type="ARBA" id="ARBA00022737"/>
    </source>
</evidence>
<keyword evidence="18" id="KW-1185">Reference proteome</keyword>
<dbReference type="GO" id="GO:0071567">
    <property type="term" value="F:deUFMylase activity"/>
    <property type="evidence" value="ECO:0007669"/>
    <property type="project" value="UniProtKB-ARBA"/>
</dbReference>
<dbReference type="Gene3D" id="3.90.70.130">
    <property type="match status" value="1"/>
</dbReference>
<comment type="caution">
    <text evidence="17">The sequence shown here is derived from an EMBL/GenBank/DDBJ whole genome shotgun (WGS) entry which is preliminary data.</text>
</comment>
<gene>
    <name evidence="17" type="ORF">Cadr_000026589</name>
</gene>
<comment type="subcellular location">
    <subcellularLocation>
        <location evidence="1">Cytoplasm</location>
    </subcellularLocation>
</comment>
<dbReference type="EMBL" id="JWIN03000026">
    <property type="protein sequence ID" value="KAB1257739.1"/>
    <property type="molecule type" value="Genomic_DNA"/>
</dbReference>
<dbReference type="Gene3D" id="1.25.40.10">
    <property type="entry name" value="Tetratricopeptide repeat domain"/>
    <property type="match status" value="1"/>
</dbReference>
<feature type="domain" description="UFSP2 second" evidence="16">
    <location>
        <begin position="27"/>
        <end position="246"/>
    </location>
</feature>
<dbReference type="PANTHER" id="PTHR44554">
    <property type="entry name" value="LRP2-BINDING PROTEIN"/>
    <property type="match status" value="1"/>
</dbReference>
<evidence type="ECO:0000256" key="6">
    <source>
        <dbReference type="ARBA" id="ARBA00022786"/>
    </source>
</evidence>
<proteinExistence type="inferred from homology"/>
<evidence type="ECO:0000256" key="4">
    <source>
        <dbReference type="ARBA" id="ARBA00022670"/>
    </source>
</evidence>
<dbReference type="SUPFAM" id="SSF81901">
    <property type="entry name" value="HCP-like"/>
    <property type="match status" value="1"/>
</dbReference>
<evidence type="ECO:0000256" key="7">
    <source>
        <dbReference type="ARBA" id="ARBA00022801"/>
    </source>
</evidence>
<accession>A0A5N4CFK1</accession>
<dbReference type="Pfam" id="PF07910">
    <property type="entry name" value="Peptidase_C78"/>
    <property type="match status" value="1"/>
</dbReference>
<dbReference type="InterPro" id="IPR012462">
    <property type="entry name" value="UFSP1/2_DUB_cat"/>
</dbReference>
<protein>
    <recommendedName>
        <fullName evidence="11">LRP2-binding protein</fullName>
    </recommendedName>
    <alternativeName>
        <fullName evidence="12">Ufm1-specific protease 2</fullName>
    </alternativeName>
</protein>
<dbReference type="PROSITE" id="PS50005">
    <property type="entry name" value="TPR"/>
    <property type="match status" value="1"/>
</dbReference>
<keyword evidence="4 17" id="KW-0645">Protease</keyword>
<keyword evidence="5" id="KW-0677">Repeat</keyword>
<dbReference type="InterPro" id="IPR019734">
    <property type="entry name" value="TPR_rpt"/>
</dbReference>
<evidence type="ECO:0000313" key="18">
    <source>
        <dbReference type="Proteomes" id="UP000299084"/>
    </source>
</evidence>
<keyword evidence="9" id="KW-0788">Thiol protease</keyword>
<sequence>MVSTPVRLPLQRFPSGFEIFVKKALKHVLSDLSTKLSSNALVFRIGHSSVYIWPNSDMNTIPGELTDSSACKNIMRFIQFEQEEDTKRKFMKKKDRKLSDTHQIVNIDLMLEMSTPLAAVTPIIERESGGHHYVNMTLPVDVVVSVAPEETWGKVRKLLVDAIHNQLTDLEKCILKHMKGTSIVVPEPLHFLLPGGKNLVTISYPSGIPDGQLQAYRKELHDLFSLPHDRPYFKRANAYHFPDEPYKDGYIRNPHGYLNPPNVETGMTHVVQGTYAYHHYMQDRIDDSGWGCAYRSLQTICSWFRHQGYTERSIPTHREIQQALVDAGDKPAAFVGSRQWIGSIEVQLVLNQLIGVTSKILFVSQGSEMACQGRELANHFQSEGTPVMIGGGVLAHTILGVAWNEITGQIKFLILDPHYTGAEDLQVILEKGFFSVVTFISSSEAPNALLVSDHSRLTFEDLDAFLDAVAQGGNIFSEIKNFYNQFLSKLMNTYCGNRMKLTSEKLPKNPFYASQSHYAAKNPKLFQWRKEKTDHYSHADLVEKALQLLKERIRRGDALAYFLQGQLYFEEGWYEEALEQFEEIKEKDYQATYQLGVMYYDGLGTTTDAEKGVEYMKKIIDSPCPKARHLKFAAAYNLGRAYYEGKGVKRSDEEAERLWLFAADNGNPKASVKAQSILGLYYSTKEPKELEKAFYWHSEACGNGNLESQGALGLMYLYGQGTRQDTEAALCCLREAAERGNVYAQGSLVEYYYKVKFFTKCVVFSKRIADYDEVHDIPMIAQVTDCLPEFISRGMAMASFYHARCLQLGLGITKDEATAKHYYSKVSLRTNIN</sequence>
<comment type="similarity">
    <text evidence="2">Belongs to the peptidase C78 family.</text>
</comment>
<comment type="function">
    <text evidence="13">Thiol-dependent isopeptidase that specifically cleaves UFM1, a ubiquitin-like modifier protein, from conjugated proteins, such as CD274/PD-L1, CYB5R3, DDRGK1, MRE11, RPL26/uL24, TRIP4 and RPL26/uL24. While it is also able to mediate the processing of UFM1 precursors, a prerequisite for conjugation reactions, UFSP2 mainly acts as a protein deUFMylase that mediates deconjugation of UFM1 from target proteins. Mediates deUFMylation of RPL26/uL24, a critical step to release the UFM1 ribosome E3 ligase (UREL) complex during the recycling of 60S ribosome subunits from the endoplasmic reticulum. Catalyzes deUFMylation of TRIP4, regulating intracellular nuclear receptors transactivation and thereby regulate cell proliferation and differentiation.</text>
</comment>
<evidence type="ECO:0000259" key="15">
    <source>
        <dbReference type="Pfam" id="PF07910"/>
    </source>
</evidence>
<evidence type="ECO:0000256" key="9">
    <source>
        <dbReference type="ARBA" id="ARBA00022807"/>
    </source>
</evidence>
<evidence type="ECO:0000256" key="2">
    <source>
        <dbReference type="ARBA" id="ARBA00008552"/>
    </source>
</evidence>
<dbReference type="FunFam" id="3.90.70.130:FF:000001">
    <property type="entry name" value="Probable Ufm1-specific protease 2"/>
    <property type="match status" value="1"/>
</dbReference>
<reference evidence="17 18" key="1">
    <citation type="journal article" date="2019" name="Mol. Ecol. Resour.">
        <title>Improving Illumina assemblies with Hi-C and long reads: an example with the North African dromedary.</title>
        <authorList>
            <person name="Elbers J.P."/>
            <person name="Rogers M.F."/>
            <person name="Perelman P.L."/>
            <person name="Proskuryakova A.A."/>
            <person name="Serdyukova N.A."/>
            <person name="Johnson W.E."/>
            <person name="Horin P."/>
            <person name="Corander J."/>
            <person name="Murphy D."/>
            <person name="Burger P.A."/>
        </authorList>
    </citation>
    <scope>NUCLEOTIDE SEQUENCE [LARGE SCALE GENOMIC DNA]</scope>
    <source>
        <strain evidence="17">Drom800</strain>
        <tissue evidence="17">Blood</tissue>
    </source>
</reference>
<dbReference type="AlphaFoldDB" id="A0A5N4CFK1"/>
<keyword evidence="7" id="KW-0378">Hydrolase</keyword>
<evidence type="ECO:0000256" key="14">
    <source>
        <dbReference type="PROSITE-ProRule" id="PRU00339"/>
    </source>
</evidence>
<evidence type="ECO:0000256" key="1">
    <source>
        <dbReference type="ARBA" id="ARBA00004496"/>
    </source>
</evidence>
<evidence type="ECO:0000259" key="16">
    <source>
        <dbReference type="Pfam" id="PF20908"/>
    </source>
</evidence>
<evidence type="ECO:0000256" key="8">
    <source>
        <dbReference type="ARBA" id="ARBA00022803"/>
    </source>
</evidence>
<keyword evidence="8 14" id="KW-0802">TPR repeat</keyword>